<keyword evidence="2" id="KW-1185">Reference proteome</keyword>
<proteinExistence type="predicted"/>
<organism evidence="1 2">
    <name type="scientific">Angomonas deanei</name>
    <dbReference type="NCBI Taxonomy" id="59799"/>
    <lineage>
        <taxon>Eukaryota</taxon>
        <taxon>Discoba</taxon>
        <taxon>Euglenozoa</taxon>
        <taxon>Kinetoplastea</taxon>
        <taxon>Metakinetoplastina</taxon>
        <taxon>Trypanosomatida</taxon>
        <taxon>Trypanosomatidae</taxon>
        <taxon>Strigomonadinae</taxon>
        <taxon>Angomonas</taxon>
    </lineage>
</organism>
<gene>
    <name evidence="1" type="ORF">ADEAN_000535400</name>
</gene>
<accession>A0A7G2CDF1</accession>
<dbReference type="Proteomes" id="UP000515908">
    <property type="component" value="Chromosome 09"/>
</dbReference>
<dbReference type="VEuPathDB" id="TriTrypDB:ADEAN_000535400"/>
<name>A0A7G2CDF1_9TRYP</name>
<reference evidence="1 2" key="1">
    <citation type="submission" date="2020-08" db="EMBL/GenBank/DDBJ databases">
        <authorList>
            <person name="Newling K."/>
            <person name="Davey J."/>
            <person name="Forrester S."/>
        </authorList>
    </citation>
    <scope>NUCLEOTIDE SEQUENCE [LARGE SCALE GENOMIC DNA]</scope>
    <source>
        <strain evidence="2">Crithidia deanei Carvalho (ATCC PRA-265)</strain>
    </source>
</reference>
<evidence type="ECO:0000313" key="1">
    <source>
        <dbReference type="EMBL" id="CAD2217868.1"/>
    </source>
</evidence>
<sequence>MAEHFSPECVAEALLAEQGLPLRFTCKSVIVPPDVSPDETVSSTGDDREACAREVVQFRGFGKSVGDTVGSVGQTSIAHGPAALDNVAAWIRRTKNLIDASVEPAPQETLEDGWLTTEEASKYREGTVFGSVAASATMLSADAYGLSQPIDGQVIRRRKFKGVVRDPLFYDKRSDLRNGVPFQTGGVPLGAFLDGINKTHTRLFEVSMLAGGGEGKVIGKASAFRYSLARKAACRAYISLLARDLASI</sequence>
<dbReference type="OrthoDB" id="276577at2759"/>
<dbReference type="EMBL" id="LR877153">
    <property type="protein sequence ID" value="CAD2217868.1"/>
    <property type="molecule type" value="Genomic_DNA"/>
</dbReference>
<evidence type="ECO:0000313" key="2">
    <source>
        <dbReference type="Proteomes" id="UP000515908"/>
    </source>
</evidence>
<protein>
    <submittedName>
        <fullName evidence="1">Uncharacterized protein</fullName>
    </submittedName>
</protein>
<dbReference type="AlphaFoldDB" id="A0A7G2CDF1"/>